<dbReference type="SUPFAM" id="SSF52540">
    <property type="entry name" value="P-loop containing nucleoside triphosphate hydrolases"/>
    <property type="match status" value="1"/>
</dbReference>
<reference evidence="5 6" key="1">
    <citation type="submission" date="2018-02" db="EMBL/GenBank/DDBJ databases">
        <title>The genomes of Aspergillus section Nigri reveals drivers in fungal speciation.</title>
        <authorList>
            <consortium name="DOE Joint Genome Institute"/>
            <person name="Vesth T.C."/>
            <person name="Nybo J."/>
            <person name="Theobald S."/>
            <person name="Brandl J."/>
            <person name="Frisvad J.C."/>
            <person name="Nielsen K.F."/>
            <person name="Lyhne E.K."/>
            <person name="Kogle M.E."/>
            <person name="Kuo A."/>
            <person name="Riley R."/>
            <person name="Clum A."/>
            <person name="Nolan M."/>
            <person name="Lipzen A."/>
            <person name="Salamov A."/>
            <person name="Henrissat B."/>
            <person name="Wiebenga A."/>
            <person name="De vries R.P."/>
            <person name="Grigoriev I.V."/>
            <person name="Mortensen U.H."/>
            <person name="Andersen M.R."/>
            <person name="Baker S.E."/>
        </authorList>
    </citation>
    <scope>NUCLEOTIDE SEQUENCE [LARGE SCALE GENOMIC DNA]</scope>
    <source>
        <strain evidence="5 6">CBS 121593</strain>
    </source>
</reference>
<dbReference type="GO" id="GO:0009116">
    <property type="term" value="P:nucleoside metabolic process"/>
    <property type="evidence" value="ECO:0007669"/>
    <property type="project" value="InterPro"/>
</dbReference>
<dbReference type="PRINTS" id="PR00364">
    <property type="entry name" value="DISEASERSIST"/>
</dbReference>
<dbReference type="GeneID" id="37222001"/>
<dbReference type="Gene3D" id="1.25.40.10">
    <property type="entry name" value="Tetratricopeptide repeat domain"/>
    <property type="match status" value="3"/>
</dbReference>
<dbReference type="Proteomes" id="UP000249402">
    <property type="component" value="Unassembled WGS sequence"/>
</dbReference>
<evidence type="ECO:0000313" key="6">
    <source>
        <dbReference type="Proteomes" id="UP000249402"/>
    </source>
</evidence>
<dbReference type="GO" id="GO:0043531">
    <property type="term" value="F:ADP binding"/>
    <property type="evidence" value="ECO:0007669"/>
    <property type="project" value="InterPro"/>
</dbReference>
<sequence>MASKICLSNDDYTVGWICALPPEMAAAKTMLDEIHGEPTVQSNDHNAYIFGRIGTHNVVVACLPSGQYGTTSAAVVAMQLLSSFHSIRFGLMVGIGAGVPSEETDIRLGDVAVSEPTDTNGGVVQYDLGKALEGGEFQRTGMLNRPPQSLLTALSKLRANHLTEESQMASFLADIERKFPKRAANFARPTEDDNLFLSNYSHNGKGTKACNACDTTQTVRRASRDHSDPVIHYGVIASANRVVKDSQLRDQLSRELGAICVEMEAAGLMSNYPCIVIRGICDYADSHKNGAWQGYAAAVAAAYAKELLLTTSTSHIDQTCTARDRLATSVQVHNFRVPLDLTSVPVIESFLGRPDELEQLWHYLQPAHDQSRKVAILHGLGGMGKTQLAIRFAREHKNDFTAIFWLSGKSRSALLQSLGSVLARIPGYAADGEATKDEEVEQRARQVLQWLATEGNSRWLMILDNVDHEYFSKDPDTYDLRDFFPTADHGSILITSRLAKLAELGRSFPVERLEPKAAMQLLLQSSGLSRRDNMTEKGKHPDIELLADRLDGLPLAIVIAGAFIRETGSSVTEYLQFYNNSWYELQSASSVGHQYQQGNLMQTWMVSYRDIQMRDPDAAEVLLLISHFDNRDIWYELVKSGGRHPNAPAWLTRAVSSALAFKAIMRTLIGFSLVETSQRDGSYALHPVVQDWCLEVSRKGNEESLTLFRELALLSVGYMAIGLGDKQLHRNYRRLLSHAKFIHHEDLESEHPAILNALLGLGLLHFHVENWKEAESMYQRSLLGFEKLPGPCDKLNLNYIKNFVQRYPYKDRPKEAESIYQRILLCEERLLGPDHVSTLATVNHLGNIYLNQGRLREAEHMYQRALTGFENWLGQCDASDSRAMYSLAVAYRKRGEIEKANESYRQTLLVEKRARGPAHISYLHCVRDLATFYAEQNDLEGAKELFQQALTGYDNALGPDHTYVLHTLADLGKMYRHEGQRERAEEMFRRAITGFENICGPNHESTLEVVNNLGYLYLDQGKLKDAEKLLQRVLDGRENALGSNNPSTSQAAATLAYVYWDQGKLQEAEVLFQHALAGRENALGSNNLLTLNSAQNLGVVYAEQGKFQEAEMMLQRALAGIKDLLGPNHTYSLSVARSLGLLYMEQGKFEEAGAICQIDSDTKENRSSSYQTSIQEGDQVGSETRVRSTGHQRLGKAIKAVFKR</sequence>
<dbReference type="PANTHER" id="PTHR46082">
    <property type="entry name" value="ATP/GTP-BINDING PROTEIN-RELATED"/>
    <property type="match status" value="1"/>
</dbReference>
<dbReference type="InterPro" id="IPR035994">
    <property type="entry name" value="Nucleoside_phosphorylase_sf"/>
</dbReference>
<dbReference type="InterPro" id="IPR027417">
    <property type="entry name" value="P-loop_NTPase"/>
</dbReference>
<dbReference type="EMBL" id="KZ824464">
    <property type="protein sequence ID" value="RAK97337.1"/>
    <property type="molecule type" value="Genomic_DNA"/>
</dbReference>
<feature type="region of interest" description="Disordered" evidence="2">
    <location>
        <begin position="1166"/>
        <end position="1189"/>
    </location>
</feature>
<dbReference type="AlphaFoldDB" id="A0A395GRK3"/>
<dbReference type="Pfam" id="PF13191">
    <property type="entry name" value="AAA_16"/>
    <property type="match status" value="1"/>
</dbReference>
<dbReference type="InterPro" id="IPR053137">
    <property type="entry name" value="NLR-like"/>
</dbReference>
<dbReference type="Pfam" id="PF13174">
    <property type="entry name" value="TPR_6"/>
    <property type="match status" value="1"/>
</dbReference>
<dbReference type="GO" id="GO:0003824">
    <property type="term" value="F:catalytic activity"/>
    <property type="evidence" value="ECO:0007669"/>
    <property type="project" value="InterPro"/>
</dbReference>
<dbReference type="VEuPathDB" id="FungiDB:BO80DRAFT_389978"/>
<dbReference type="Pfam" id="PF01048">
    <property type="entry name" value="PNP_UDP_1"/>
    <property type="match status" value="1"/>
</dbReference>
<dbReference type="SUPFAM" id="SSF53167">
    <property type="entry name" value="Purine and uridine phosphorylases"/>
    <property type="match status" value="1"/>
</dbReference>
<protein>
    <submittedName>
        <fullName evidence="5">Pfs, NB-ARC and TPR domain protein</fullName>
    </submittedName>
</protein>
<name>A0A395GRK3_9EURO</name>
<dbReference type="PROSITE" id="PS50005">
    <property type="entry name" value="TPR"/>
    <property type="match status" value="3"/>
</dbReference>
<keyword evidence="1" id="KW-0802">TPR repeat</keyword>
<feature type="domain" description="Nucleoside phosphorylase" evidence="3">
    <location>
        <begin position="14"/>
        <end position="291"/>
    </location>
</feature>
<dbReference type="Gene3D" id="3.40.50.300">
    <property type="entry name" value="P-loop containing nucleotide triphosphate hydrolases"/>
    <property type="match status" value="1"/>
</dbReference>
<evidence type="ECO:0000259" key="3">
    <source>
        <dbReference type="Pfam" id="PF01048"/>
    </source>
</evidence>
<dbReference type="STRING" id="1448316.A0A395GRK3"/>
<dbReference type="RefSeq" id="XP_025571665.1">
    <property type="nucleotide sequence ID" value="XM_025717136.1"/>
</dbReference>
<dbReference type="SUPFAM" id="SSF48452">
    <property type="entry name" value="TPR-like"/>
    <property type="match status" value="2"/>
</dbReference>
<accession>A0A395GRK3</accession>
<dbReference type="OrthoDB" id="1658288at2759"/>
<evidence type="ECO:0000313" key="5">
    <source>
        <dbReference type="EMBL" id="RAK97337.1"/>
    </source>
</evidence>
<dbReference type="Gene3D" id="3.40.50.1580">
    <property type="entry name" value="Nucleoside phosphorylase domain"/>
    <property type="match status" value="1"/>
</dbReference>
<feature type="domain" description="Orc1-like AAA ATPase" evidence="4">
    <location>
        <begin position="350"/>
        <end position="472"/>
    </location>
</feature>
<dbReference type="PANTHER" id="PTHR46082:SF6">
    <property type="entry name" value="AAA+ ATPASE DOMAIN-CONTAINING PROTEIN-RELATED"/>
    <property type="match status" value="1"/>
</dbReference>
<feature type="repeat" description="TPR" evidence="1">
    <location>
        <begin position="881"/>
        <end position="914"/>
    </location>
</feature>
<dbReference type="SMART" id="SM00028">
    <property type="entry name" value="TPR"/>
    <property type="match status" value="8"/>
</dbReference>
<keyword evidence="6" id="KW-1185">Reference proteome</keyword>
<evidence type="ECO:0000256" key="1">
    <source>
        <dbReference type="PROSITE-ProRule" id="PRU00339"/>
    </source>
</evidence>
<dbReference type="Pfam" id="PF13374">
    <property type="entry name" value="TPR_10"/>
    <property type="match status" value="1"/>
</dbReference>
<dbReference type="InterPro" id="IPR019734">
    <property type="entry name" value="TPR_rpt"/>
</dbReference>
<dbReference type="InterPro" id="IPR000845">
    <property type="entry name" value="Nucleoside_phosphorylase_d"/>
</dbReference>
<gene>
    <name evidence="5" type="ORF">BO80DRAFT_389978</name>
</gene>
<dbReference type="InterPro" id="IPR041664">
    <property type="entry name" value="AAA_16"/>
</dbReference>
<evidence type="ECO:0000259" key="4">
    <source>
        <dbReference type="Pfam" id="PF13191"/>
    </source>
</evidence>
<dbReference type="InterPro" id="IPR011990">
    <property type="entry name" value="TPR-like_helical_dom_sf"/>
</dbReference>
<dbReference type="Pfam" id="PF13424">
    <property type="entry name" value="TPR_12"/>
    <property type="match status" value="3"/>
</dbReference>
<proteinExistence type="predicted"/>
<feature type="repeat" description="TPR" evidence="1">
    <location>
        <begin position="965"/>
        <end position="998"/>
    </location>
</feature>
<feature type="repeat" description="TPR" evidence="1">
    <location>
        <begin position="1007"/>
        <end position="1040"/>
    </location>
</feature>
<evidence type="ECO:0000256" key="2">
    <source>
        <dbReference type="SAM" id="MobiDB-lite"/>
    </source>
</evidence>
<organism evidence="5 6">
    <name type="scientific">Aspergillus ibericus CBS 121593</name>
    <dbReference type="NCBI Taxonomy" id="1448316"/>
    <lineage>
        <taxon>Eukaryota</taxon>
        <taxon>Fungi</taxon>
        <taxon>Dikarya</taxon>
        <taxon>Ascomycota</taxon>
        <taxon>Pezizomycotina</taxon>
        <taxon>Eurotiomycetes</taxon>
        <taxon>Eurotiomycetidae</taxon>
        <taxon>Eurotiales</taxon>
        <taxon>Aspergillaceae</taxon>
        <taxon>Aspergillus</taxon>
        <taxon>Aspergillus subgen. Circumdati</taxon>
    </lineage>
</organism>
<feature type="compositionally biased region" description="Polar residues" evidence="2">
    <location>
        <begin position="1167"/>
        <end position="1176"/>
    </location>
</feature>